<dbReference type="GO" id="GO:0005886">
    <property type="term" value="C:plasma membrane"/>
    <property type="evidence" value="ECO:0007669"/>
    <property type="project" value="UniProtKB-SubCell"/>
</dbReference>
<dbReference type="RefSeq" id="WP_068554133.1">
    <property type="nucleotide sequence ID" value="NZ_LOEE01000004.1"/>
</dbReference>
<keyword evidence="7 8" id="KW-0472">Membrane</keyword>
<dbReference type="SUPFAM" id="SSF161098">
    <property type="entry name" value="MetI-like"/>
    <property type="match status" value="1"/>
</dbReference>
<keyword evidence="3 8" id="KW-0813">Transport</keyword>
<feature type="transmembrane region" description="Helical" evidence="8">
    <location>
        <begin position="230"/>
        <end position="248"/>
    </location>
</feature>
<comment type="caution">
    <text evidence="10">The sequence shown here is derived from an EMBL/GenBank/DDBJ whole genome shotgun (WGS) entry which is preliminary data.</text>
</comment>
<evidence type="ECO:0000256" key="3">
    <source>
        <dbReference type="ARBA" id="ARBA00022448"/>
    </source>
</evidence>
<feature type="transmembrane region" description="Helical" evidence="8">
    <location>
        <begin position="128"/>
        <end position="148"/>
    </location>
</feature>
<dbReference type="InterPro" id="IPR000515">
    <property type="entry name" value="MetI-like"/>
</dbReference>
<keyword evidence="5 8" id="KW-0812">Transmembrane</keyword>
<feature type="transmembrane region" description="Helical" evidence="8">
    <location>
        <begin position="9"/>
        <end position="30"/>
    </location>
</feature>
<reference evidence="10 11" key="1">
    <citation type="submission" date="2015-12" db="EMBL/GenBank/DDBJ databases">
        <title>Draft genome sequence of the thermoanaerobe Thermotalea metallivorans, an isolate from the runoff channel of the Great Artesian Basin, Australia.</title>
        <authorList>
            <person name="Patel B.K."/>
        </authorList>
    </citation>
    <scope>NUCLEOTIDE SEQUENCE [LARGE SCALE GENOMIC DNA]</scope>
    <source>
        <strain evidence="10 11">B2-1</strain>
    </source>
</reference>
<dbReference type="GO" id="GO:0055085">
    <property type="term" value="P:transmembrane transport"/>
    <property type="evidence" value="ECO:0007669"/>
    <property type="project" value="InterPro"/>
</dbReference>
<dbReference type="PROSITE" id="PS50928">
    <property type="entry name" value="ABC_TM1"/>
    <property type="match status" value="1"/>
</dbReference>
<name>A0A140LDL3_9FIRM</name>
<dbReference type="OrthoDB" id="9782004at2"/>
<dbReference type="Pfam" id="PF00528">
    <property type="entry name" value="BPD_transp_1"/>
    <property type="match status" value="1"/>
</dbReference>
<proteinExistence type="inferred from homology"/>
<evidence type="ECO:0000256" key="2">
    <source>
        <dbReference type="ARBA" id="ARBA00007069"/>
    </source>
</evidence>
<evidence type="ECO:0000256" key="7">
    <source>
        <dbReference type="ARBA" id="ARBA00023136"/>
    </source>
</evidence>
<evidence type="ECO:0000256" key="1">
    <source>
        <dbReference type="ARBA" id="ARBA00004651"/>
    </source>
</evidence>
<evidence type="ECO:0000256" key="4">
    <source>
        <dbReference type="ARBA" id="ARBA00022475"/>
    </source>
</evidence>
<dbReference type="PATRIC" id="fig|520762.4.peg.190"/>
<feature type="transmembrane region" description="Helical" evidence="8">
    <location>
        <begin position="176"/>
        <end position="197"/>
    </location>
</feature>
<evidence type="ECO:0000259" key="9">
    <source>
        <dbReference type="PROSITE" id="PS50928"/>
    </source>
</evidence>
<keyword evidence="6 8" id="KW-1133">Transmembrane helix</keyword>
<evidence type="ECO:0000256" key="8">
    <source>
        <dbReference type="RuleBase" id="RU363032"/>
    </source>
</evidence>
<dbReference type="InterPro" id="IPR051789">
    <property type="entry name" value="Bact_Polyamine_Transport"/>
</dbReference>
<keyword evidence="11" id="KW-1185">Reference proteome</keyword>
<dbReference type="PANTHER" id="PTHR43848">
    <property type="entry name" value="PUTRESCINE TRANSPORT SYSTEM PERMEASE PROTEIN POTI"/>
    <property type="match status" value="1"/>
</dbReference>
<dbReference type="CDD" id="cd06261">
    <property type="entry name" value="TM_PBP2"/>
    <property type="match status" value="1"/>
</dbReference>
<dbReference type="Proteomes" id="UP000070456">
    <property type="component" value="Unassembled WGS sequence"/>
</dbReference>
<evidence type="ECO:0000313" key="11">
    <source>
        <dbReference type="Proteomes" id="UP000070456"/>
    </source>
</evidence>
<dbReference type="InterPro" id="IPR035906">
    <property type="entry name" value="MetI-like_sf"/>
</dbReference>
<dbReference type="STRING" id="520762.AN619_01640"/>
<protein>
    <submittedName>
        <fullName evidence="10">Inner membrane ABC transporter permease protein YdcV</fullName>
    </submittedName>
</protein>
<gene>
    <name evidence="10" type="primary">ydcV</name>
    <name evidence="10" type="ORF">AN619_01640</name>
</gene>
<feature type="transmembrane region" description="Helical" evidence="8">
    <location>
        <begin position="59"/>
        <end position="87"/>
    </location>
</feature>
<evidence type="ECO:0000313" key="10">
    <source>
        <dbReference type="EMBL" id="KXG78638.1"/>
    </source>
</evidence>
<keyword evidence="4" id="KW-1003">Cell membrane</keyword>
<dbReference type="Gene3D" id="1.10.3720.10">
    <property type="entry name" value="MetI-like"/>
    <property type="match status" value="1"/>
</dbReference>
<sequence length="257" mass="28750">MVKKIWKGFYIGTIYLFLYLPIFLLIIYSFNDSKYRGNWNGFTFRWYRELLRDHTIVSALYNTFAIAVLSALIATIIGTAAAIGIYHMSPKAKTVWMNITYLPVLNPDIVIGISLLALFVWMKMKLGFLTLLLAHVTFNIPYVVLAVLPKMYQLNPYLEEAALDLGATPLQAFFKVILPEILPGVITGGLLAFTLSLDDFMVSFFTTGSGVNTLSIKVYSMTKLGVSPKINALSTILFVGVLGLLAILQRRANNMKE</sequence>
<feature type="domain" description="ABC transmembrane type-1" evidence="9">
    <location>
        <begin position="60"/>
        <end position="248"/>
    </location>
</feature>
<comment type="subcellular location">
    <subcellularLocation>
        <location evidence="1 8">Cell membrane</location>
        <topology evidence="1 8">Multi-pass membrane protein</topology>
    </subcellularLocation>
</comment>
<evidence type="ECO:0000256" key="5">
    <source>
        <dbReference type="ARBA" id="ARBA00022692"/>
    </source>
</evidence>
<accession>A0A140LDL3</accession>
<comment type="similarity">
    <text evidence="2">Belongs to the binding-protein-dependent transport system permease family. CysTW subfamily.</text>
</comment>
<dbReference type="PANTHER" id="PTHR43848:SF2">
    <property type="entry name" value="PUTRESCINE TRANSPORT SYSTEM PERMEASE PROTEIN POTI"/>
    <property type="match status" value="1"/>
</dbReference>
<organism evidence="10 11">
    <name type="scientific">Thermotalea metallivorans</name>
    <dbReference type="NCBI Taxonomy" id="520762"/>
    <lineage>
        <taxon>Bacteria</taxon>
        <taxon>Bacillati</taxon>
        <taxon>Bacillota</taxon>
        <taxon>Clostridia</taxon>
        <taxon>Peptostreptococcales</taxon>
        <taxon>Thermotaleaceae</taxon>
        <taxon>Thermotalea</taxon>
    </lineage>
</organism>
<evidence type="ECO:0000256" key="6">
    <source>
        <dbReference type="ARBA" id="ARBA00022989"/>
    </source>
</evidence>
<dbReference type="EMBL" id="LOEE01000004">
    <property type="protein sequence ID" value="KXG78638.1"/>
    <property type="molecule type" value="Genomic_DNA"/>
</dbReference>
<dbReference type="AlphaFoldDB" id="A0A140LDL3"/>
<feature type="transmembrane region" description="Helical" evidence="8">
    <location>
        <begin position="99"/>
        <end position="122"/>
    </location>
</feature>